<evidence type="ECO:0000256" key="9">
    <source>
        <dbReference type="ARBA" id="ARBA00022833"/>
    </source>
</evidence>
<dbReference type="PIRSF" id="PIRSF006769">
    <property type="entry name" value="RibD"/>
    <property type="match status" value="1"/>
</dbReference>
<dbReference type="SUPFAM" id="SSF53927">
    <property type="entry name" value="Cytidine deaminase-like"/>
    <property type="match status" value="1"/>
</dbReference>
<evidence type="ECO:0000256" key="13">
    <source>
        <dbReference type="ARBA" id="ARBA00049861"/>
    </source>
</evidence>
<protein>
    <recommendedName>
        <fullName evidence="15">Riboflavin biosynthesis protein RibD</fullName>
    </recommendedName>
    <domain>
        <recommendedName>
            <fullName evidence="15">Diaminohydroxyphosphoribosylaminopyrimidine deaminase</fullName>
            <shortName evidence="15">DRAP deaminase</shortName>
            <ecNumber evidence="15">3.5.4.26</ecNumber>
        </recommendedName>
        <alternativeName>
            <fullName evidence="15">Riboflavin-specific deaminase</fullName>
        </alternativeName>
    </domain>
    <domain>
        <recommendedName>
            <fullName evidence="15">5-amino-6-(5-phosphoribosylamino)uracil reductase</fullName>
            <ecNumber evidence="15">1.1.1.193</ecNumber>
        </recommendedName>
        <alternativeName>
            <fullName evidence="15">HTP reductase</fullName>
        </alternativeName>
    </domain>
</protein>
<feature type="binding site" evidence="18">
    <location>
        <position position="84"/>
    </location>
    <ligand>
        <name>Zn(2+)</name>
        <dbReference type="ChEBI" id="CHEBI:29105"/>
        <note>catalytic</note>
    </ligand>
</feature>
<dbReference type="PROSITE" id="PS51747">
    <property type="entry name" value="CYT_DCMP_DEAMINASES_2"/>
    <property type="match status" value="1"/>
</dbReference>
<evidence type="ECO:0000256" key="10">
    <source>
        <dbReference type="ARBA" id="ARBA00022857"/>
    </source>
</evidence>
<dbReference type="Proteomes" id="UP000823882">
    <property type="component" value="Unassembled WGS sequence"/>
</dbReference>
<dbReference type="InterPro" id="IPR011549">
    <property type="entry name" value="RibD_C"/>
</dbReference>
<comment type="cofactor">
    <cofactor evidence="15 18">
        <name>Zn(2+)</name>
        <dbReference type="ChEBI" id="CHEBI:29105"/>
    </cofactor>
    <text evidence="15 18">Binds 1 zinc ion.</text>
</comment>
<dbReference type="GO" id="GO:0008270">
    <property type="term" value="F:zinc ion binding"/>
    <property type="evidence" value="ECO:0007669"/>
    <property type="project" value="InterPro"/>
</dbReference>
<feature type="binding site" evidence="17">
    <location>
        <position position="196"/>
    </location>
    <ligand>
        <name>NADP(+)</name>
        <dbReference type="ChEBI" id="CHEBI:58349"/>
    </ligand>
</feature>
<evidence type="ECO:0000256" key="12">
    <source>
        <dbReference type="ARBA" id="ARBA00023268"/>
    </source>
</evidence>
<evidence type="ECO:0000256" key="16">
    <source>
        <dbReference type="PIRSR" id="PIRSR006769-1"/>
    </source>
</evidence>
<dbReference type="EMBL" id="DWWJ01000012">
    <property type="protein sequence ID" value="HJC40083.1"/>
    <property type="molecule type" value="Genomic_DNA"/>
</dbReference>
<dbReference type="SUPFAM" id="SSF53597">
    <property type="entry name" value="Dihydrofolate reductase-like"/>
    <property type="match status" value="1"/>
</dbReference>
<feature type="binding site" evidence="17">
    <location>
        <position position="184"/>
    </location>
    <ligand>
        <name>substrate</name>
    </ligand>
</feature>
<dbReference type="GO" id="GO:0008835">
    <property type="term" value="F:diaminohydroxyphosphoribosylaminopyrimidine deaminase activity"/>
    <property type="evidence" value="ECO:0007669"/>
    <property type="project" value="UniProtKB-EC"/>
</dbReference>
<feature type="binding site" evidence="17">
    <location>
        <position position="154"/>
    </location>
    <ligand>
        <name>NADP(+)</name>
        <dbReference type="ChEBI" id="CHEBI:58349"/>
    </ligand>
</feature>
<evidence type="ECO:0000256" key="6">
    <source>
        <dbReference type="ARBA" id="ARBA00022619"/>
    </source>
</evidence>
<evidence type="ECO:0000256" key="1">
    <source>
        <dbReference type="ARBA" id="ARBA00002151"/>
    </source>
</evidence>
<feature type="binding site" evidence="18">
    <location>
        <position position="50"/>
    </location>
    <ligand>
        <name>Zn(2+)</name>
        <dbReference type="ChEBI" id="CHEBI:29105"/>
        <note>catalytic</note>
    </ligand>
</feature>
<feature type="binding site" evidence="18">
    <location>
        <position position="75"/>
    </location>
    <ligand>
        <name>Zn(2+)</name>
        <dbReference type="ChEBI" id="CHEBI:29105"/>
        <note>catalytic</note>
    </ligand>
</feature>
<name>A0A9D2P0B4_9FIRM</name>
<evidence type="ECO:0000259" key="19">
    <source>
        <dbReference type="PROSITE" id="PS51747"/>
    </source>
</evidence>
<dbReference type="Gene3D" id="3.40.430.10">
    <property type="entry name" value="Dihydrofolate Reductase, subunit A"/>
    <property type="match status" value="1"/>
</dbReference>
<dbReference type="InterPro" id="IPR024072">
    <property type="entry name" value="DHFR-like_dom_sf"/>
</dbReference>
<keyword evidence="6 15" id="KW-0686">Riboflavin biosynthesis</keyword>
<dbReference type="NCBIfam" id="TIGR00326">
    <property type="entry name" value="eubact_ribD"/>
    <property type="match status" value="1"/>
</dbReference>
<feature type="binding site" evidence="17">
    <location>
        <position position="170"/>
    </location>
    <ligand>
        <name>NADP(+)</name>
        <dbReference type="ChEBI" id="CHEBI:58349"/>
    </ligand>
</feature>
<feature type="binding site" evidence="17">
    <location>
        <position position="221"/>
    </location>
    <ligand>
        <name>NADP(+)</name>
        <dbReference type="ChEBI" id="CHEBI:58349"/>
    </ligand>
</feature>
<keyword evidence="8 15" id="KW-0378">Hydrolase</keyword>
<evidence type="ECO:0000256" key="4">
    <source>
        <dbReference type="ARBA" id="ARBA00005259"/>
    </source>
</evidence>
<keyword evidence="11 15" id="KW-0560">Oxidoreductase</keyword>
<feature type="binding site" evidence="17">
    <location>
        <position position="204"/>
    </location>
    <ligand>
        <name>substrate</name>
    </ligand>
</feature>
<dbReference type="NCBIfam" id="TIGR00227">
    <property type="entry name" value="ribD_Cterm"/>
    <property type="match status" value="1"/>
</dbReference>
<evidence type="ECO:0000313" key="21">
    <source>
        <dbReference type="Proteomes" id="UP000823882"/>
    </source>
</evidence>
<comment type="catalytic activity">
    <reaction evidence="14 15">
        <text>2,5-diamino-6-hydroxy-4-(5-phosphoribosylamino)-pyrimidine + H2O + H(+) = 5-amino-6-(5-phospho-D-ribosylamino)uracil + NH4(+)</text>
        <dbReference type="Rhea" id="RHEA:21868"/>
        <dbReference type="ChEBI" id="CHEBI:15377"/>
        <dbReference type="ChEBI" id="CHEBI:15378"/>
        <dbReference type="ChEBI" id="CHEBI:28938"/>
        <dbReference type="ChEBI" id="CHEBI:58453"/>
        <dbReference type="ChEBI" id="CHEBI:58614"/>
        <dbReference type="EC" id="3.5.4.26"/>
    </reaction>
</comment>
<dbReference type="Pfam" id="PF01872">
    <property type="entry name" value="RibD_C"/>
    <property type="match status" value="1"/>
</dbReference>
<keyword evidence="9 15" id="KW-0862">Zinc</keyword>
<evidence type="ECO:0000313" key="20">
    <source>
        <dbReference type="EMBL" id="HJC40083.1"/>
    </source>
</evidence>
<evidence type="ECO:0000256" key="3">
    <source>
        <dbReference type="ARBA" id="ARBA00004910"/>
    </source>
</evidence>
<dbReference type="Pfam" id="PF00383">
    <property type="entry name" value="dCMP_cyt_deam_1"/>
    <property type="match status" value="1"/>
</dbReference>
<dbReference type="PANTHER" id="PTHR38011:SF7">
    <property type="entry name" value="2,5-DIAMINO-6-RIBOSYLAMINO-4(3H)-PYRIMIDINONE 5'-PHOSPHATE REDUCTASE"/>
    <property type="match status" value="1"/>
</dbReference>
<organism evidence="20 21">
    <name type="scientific">Candidatus Intestinimonas pullistercoris</name>
    <dbReference type="NCBI Taxonomy" id="2838623"/>
    <lineage>
        <taxon>Bacteria</taxon>
        <taxon>Bacillati</taxon>
        <taxon>Bacillota</taxon>
        <taxon>Clostridia</taxon>
        <taxon>Eubacteriales</taxon>
        <taxon>Intestinimonas</taxon>
    </lineage>
</organism>
<feature type="binding site" evidence="17">
    <location>
        <position position="200"/>
    </location>
    <ligand>
        <name>NADP(+)</name>
        <dbReference type="ChEBI" id="CHEBI:58349"/>
    </ligand>
</feature>
<dbReference type="InterPro" id="IPR016192">
    <property type="entry name" value="APOBEC/CMP_deaminase_Zn-bd"/>
</dbReference>
<evidence type="ECO:0000256" key="5">
    <source>
        <dbReference type="ARBA" id="ARBA00007417"/>
    </source>
</evidence>
<gene>
    <name evidence="20" type="primary">ribD</name>
    <name evidence="20" type="ORF">H9701_00830</name>
</gene>
<comment type="similarity">
    <text evidence="5 15">In the C-terminal section; belongs to the HTP reductase family.</text>
</comment>
<dbReference type="PROSITE" id="PS00903">
    <property type="entry name" value="CYT_DCMP_DEAMINASES_1"/>
    <property type="match status" value="1"/>
</dbReference>
<comment type="pathway">
    <text evidence="3 15">Cofactor biosynthesis; riboflavin biosynthesis; 5-amino-6-(D-ribitylamino)uracil from GTP: step 3/4.</text>
</comment>
<dbReference type="InterPro" id="IPR050765">
    <property type="entry name" value="Riboflavin_Biosynth_HTPR"/>
</dbReference>
<evidence type="ECO:0000256" key="18">
    <source>
        <dbReference type="PIRSR" id="PIRSR006769-3"/>
    </source>
</evidence>
<dbReference type="InterPro" id="IPR016193">
    <property type="entry name" value="Cytidine_deaminase-like"/>
</dbReference>
<reference evidence="20" key="2">
    <citation type="submission" date="2021-04" db="EMBL/GenBank/DDBJ databases">
        <authorList>
            <person name="Gilroy R."/>
        </authorList>
    </citation>
    <scope>NUCLEOTIDE SEQUENCE</scope>
    <source>
        <strain evidence="20">CHK186-1790</strain>
    </source>
</reference>
<evidence type="ECO:0000256" key="2">
    <source>
        <dbReference type="ARBA" id="ARBA00004882"/>
    </source>
</evidence>
<feature type="binding site" evidence="17">
    <location>
        <position position="168"/>
    </location>
    <ligand>
        <name>substrate</name>
    </ligand>
</feature>
<dbReference type="InterPro" id="IPR002734">
    <property type="entry name" value="RibDG_C"/>
</dbReference>
<comment type="pathway">
    <text evidence="2 15">Cofactor biosynthesis; riboflavin biosynthesis; 5-amino-6-(D-ribitylamino)uracil from GTP: step 2/4.</text>
</comment>
<evidence type="ECO:0000256" key="7">
    <source>
        <dbReference type="ARBA" id="ARBA00022723"/>
    </source>
</evidence>
<feature type="binding site" evidence="17">
    <location>
        <begin position="294"/>
        <end position="300"/>
    </location>
    <ligand>
        <name>NADP(+)</name>
        <dbReference type="ChEBI" id="CHEBI:58349"/>
    </ligand>
</feature>
<dbReference type="PANTHER" id="PTHR38011">
    <property type="entry name" value="DIHYDROFOLATE REDUCTASE FAMILY PROTEIN (AFU_ORTHOLOGUE AFUA_8G06820)"/>
    <property type="match status" value="1"/>
</dbReference>
<dbReference type="CDD" id="cd01284">
    <property type="entry name" value="Riboflavin_deaminase-reductase"/>
    <property type="match status" value="1"/>
</dbReference>
<dbReference type="AlphaFoldDB" id="A0A9D2P0B4"/>
<keyword evidence="7 15" id="KW-0479">Metal-binding</keyword>
<dbReference type="GO" id="GO:0009231">
    <property type="term" value="P:riboflavin biosynthetic process"/>
    <property type="evidence" value="ECO:0007669"/>
    <property type="project" value="UniProtKB-KW"/>
</dbReference>
<dbReference type="InterPro" id="IPR004794">
    <property type="entry name" value="Eubact_RibD"/>
</dbReference>
<evidence type="ECO:0000256" key="8">
    <source>
        <dbReference type="ARBA" id="ARBA00022801"/>
    </source>
</evidence>
<sequence length="368" mass="39971">MKDEAYMELALRLAERGKGWTSPNPMVGAVIVKEGRIIGQGFHRRCGQAHAEREALAACTESPEGATLYVTLEPCCHQGRQPPCTQAILESGIRRVVVGARDPNPLVAGRGIAQLRERGVEVTEHVLEEACTRLNFIFFHYIRTKRPYTALKYAMTLDGKTAACTGASKWITGEAARRHVHGLRHQYRAILAGVGTVLADDPQLTCRLSEGRSPVRVVCDTHLRTPLTAQVVRTAREVPTLLATCCREEKCWAPYQAEGCEVLSLPGREGHVDLDALLEELGRREIDGLLIEGGGALAWSALEQGVVQRVYAYVAPLMLGGAAARSPVEGRGFPDPAGAVRLGPCGVTRLGDDLLLESEVLPHVHGDR</sequence>
<proteinExistence type="inferred from homology"/>
<dbReference type="Gene3D" id="3.40.140.10">
    <property type="entry name" value="Cytidine Deaminase, domain 2"/>
    <property type="match status" value="1"/>
</dbReference>
<evidence type="ECO:0000256" key="15">
    <source>
        <dbReference type="PIRNR" id="PIRNR006769"/>
    </source>
</evidence>
<evidence type="ECO:0000256" key="11">
    <source>
        <dbReference type="ARBA" id="ARBA00023002"/>
    </source>
</evidence>
<comment type="caution">
    <text evidence="20">The sequence shown here is derived from an EMBL/GenBank/DDBJ whole genome shotgun (WGS) entry which is preliminary data.</text>
</comment>
<keyword evidence="10 15" id="KW-0521">NADP</keyword>
<reference evidence="20" key="1">
    <citation type="journal article" date="2021" name="PeerJ">
        <title>Extensive microbial diversity within the chicken gut microbiome revealed by metagenomics and culture.</title>
        <authorList>
            <person name="Gilroy R."/>
            <person name="Ravi A."/>
            <person name="Getino M."/>
            <person name="Pursley I."/>
            <person name="Horton D.L."/>
            <person name="Alikhan N.F."/>
            <person name="Baker D."/>
            <person name="Gharbi K."/>
            <person name="Hall N."/>
            <person name="Watson M."/>
            <person name="Adriaenssens E.M."/>
            <person name="Foster-Nyarko E."/>
            <person name="Jarju S."/>
            <person name="Secka A."/>
            <person name="Antonio M."/>
            <person name="Oren A."/>
            <person name="Chaudhuri R.R."/>
            <person name="La Ragione R."/>
            <person name="Hildebrand F."/>
            <person name="Pallen M.J."/>
        </authorList>
    </citation>
    <scope>NUCLEOTIDE SEQUENCE</scope>
    <source>
        <strain evidence="20">CHK186-1790</strain>
    </source>
</reference>
<dbReference type="EC" id="3.5.4.26" evidence="15"/>
<feature type="binding site" evidence="17">
    <location>
        <position position="292"/>
    </location>
    <ligand>
        <name>substrate</name>
    </ligand>
</feature>
<feature type="active site" description="Proton donor" evidence="16">
    <location>
        <position position="52"/>
    </location>
</feature>
<keyword evidence="12" id="KW-0511">Multifunctional enzyme</keyword>
<evidence type="ECO:0000256" key="17">
    <source>
        <dbReference type="PIRSR" id="PIRSR006769-2"/>
    </source>
</evidence>
<accession>A0A9D2P0B4</accession>
<comment type="catalytic activity">
    <reaction evidence="13 15">
        <text>5-amino-6-(5-phospho-D-ribitylamino)uracil + NADP(+) = 5-amino-6-(5-phospho-D-ribosylamino)uracil + NADPH + H(+)</text>
        <dbReference type="Rhea" id="RHEA:17845"/>
        <dbReference type="ChEBI" id="CHEBI:15378"/>
        <dbReference type="ChEBI" id="CHEBI:57783"/>
        <dbReference type="ChEBI" id="CHEBI:58349"/>
        <dbReference type="ChEBI" id="CHEBI:58421"/>
        <dbReference type="ChEBI" id="CHEBI:58453"/>
        <dbReference type="EC" id="1.1.1.193"/>
    </reaction>
</comment>
<dbReference type="GO" id="GO:0008703">
    <property type="term" value="F:5-amino-6-(5-phosphoribosylamino)uracil reductase activity"/>
    <property type="evidence" value="ECO:0007669"/>
    <property type="project" value="UniProtKB-EC"/>
</dbReference>
<dbReference type="GO" id="GO:0050661">
    <property type="term" value="F:NADP binding"/>
    <property type="evidence" value="ECO:0007669"/>
    <property type="project" value="InterPro"/>
</dbReference>
<comment type="similarity">
    <text evidence="4 15">In the N-terminal section; belongs to the cytidine and deoxycytidylate deaminase family.</text>
</comment>
<evidence type="ECO:0000256" key="14">
    <source>
        <dbReference type="ARBA" id="ARBA00049886"/>
    </source>
</evidence>
<dbReference type="EC" id="1.1.1.193" evidence="15"/>
<feature type="binding site" evidence="17">
    <location>
        <position position="207"/>
    </location>
    <ligand>
        <name>substrate</name>
    </ligand>
</feature>
<comment type="function">
    <text evidence="1 15">Converts 2,5-diamino-6-(ribosylamino)-4(3h)-pyrimidinone 5'-phosphate into 5-amino-6-(ribosylamino)-2,4(1h,3h)-pyrimidinedione 5'-phosphate.</text>
</comment>
<dbReference type="FunFam" id="3.40.140.10:FF:000025">
    <property type="entry name" value="Riboflavin biosynthesis protein RibD"/>
    <property type="match status" value="1"/>
</dbReference>
<dbReference type="InterPro" id="IPR002125">
    <property type="entry name" value="CMP_dCMP_dom"/>
</dbReference>
<feature type="domain" description="CMP/dCMP-type deaminase" evidence="19">
    <location>
        <begin position="1"/>
        <end position="123"/>
    </location>
</feature>